<feature type="non-terminal residue" evidence="1">
    <location>
        <position position="1"/>
    </location>
</feature>
<protein>
    <submittedName>
        <fullName evidence="1">Uncharacterized protein</fullName>
    </submittedName>
</protein>
<dbReference type="EMBL" id="AMZH03010897">
    <property type="protein sequence ID" value="RRT53871.1"/>
    <property type="molecule type" value="Genomic_DNA"/>
</dbReference>
<comment type="caution">
    <text evidence="1">The sequence shown here is derived from an EMBL/GenBank/DDBJ whole genome shotgun (WGS) entry which is preliminary data.</text>
</comment>
<sequence>AHPGQSPLATWLREAAPCGLATGGRHLRVPPCNLLLCERPAMGGCRSYGLAAARHARRRRPCELLPLRAAAPWGLALVATWSWVADPAWGLAVADRPSSSLPSLQKCSKNA</sequence>
<name>A0A426YQ60_ENSVE</name>
<organism evidence="1 2">
    <name type="scientific">Ensete ventricosum</name>
    <name type="common">Abyssinian banana</name>
    <name type="synonym">Musa ensete</name>
    <dbReference type="NCBI Taxonomy" id="4639"/>
    <lineage>
        <taxon>Eukaryota</taxon>
        <taxon>Viridiplantae</taxon>
        <taxon>Streptophyta</taxon>
        <taxon>Embryophyta</taxon>
        <taxon>Tracheophyta</taxon>
        <taxon>Spermatophyta</taxon>
        <taxon>Magnoliopsida</taxon>
        <taxon>Liliopsida</taxon>
        <taxon>Zingiberales</taxon>
        <taxon>Musaceae</taxon>
        <taxon>Ensete</taxon>
    </lineage>
</organism>
<reference evidence="1 2" key="1">
    <citation type="journal article" date="2014" name="Agronomy (Basel)">
        <title>A Draft Genome Sequence for Ensete ventricosum, the Drought-Tolerant Tree Against Hunger.</title>
        <authorList>
            <person name="Harrison J."/>
            <person name="Moore K.A."/>
            <person name="Paszkiewicz K."/>
            <person name="Jones T."/>
            <person name="Grant M."/>
            <person name="Ambacheew D."/>
            <person name="Muzemil S."/>
            <person name="Studholme D.J."/>
        </authorList>
    </citation>
    <scope>NUCLEOTIDE SEQUENCE [LARGE SCALE GENOMIC DNA]</scope>
</reference>
<accession>A0A426YQ60</accession>
<gene>
    <name evidence="1" type="ORF">B296_00024427</name>
</gene>
<evidence type="ECO:0000313" key="2">
    <source>
        <dbReference type="Proteomes" id="UP000287651"/>
    </source>
</evidence>
<evidence type="ECO:0000313" key="1">
    <source>
        <dbReference type="EMBL" id="RRT53871.1"/>
    </source>
</evidence>
<dbReference type="Proteomes" id="UP000287651">
    <property type="component" value="Unassembled WGS sequence"/>
</dbReference>
<dbReference type="AlphaFoldDB" id="A0A426YQ60"/>
<proteinExistence type="predicted"/>